<evidence type="ECO:0000313" key="2">
    <source>
        <dbReference type="EMBL" id="CAH9098914.1"/>
    </source>
</evidence>
<organism evidence="2 3">
    <name type="scientific">Cuscuta epithymum</name>
    <dbReference type="NCBI Taxonomy" id="186058"/>
    <lineage>
        <taxon>Eukaryota</taxon>
        <taxon>Viridiplantae</taxon>
        <taxon>Streptophyta</taxon>
        <taxon>Embryophyta</taxon>
        <taxon>Tracheophyta</taxon>
        <taxon>Spermatophyta</taxon>
        <taxon>Magnoliopsida</taxon>
        <taxon>eudicotyledons</taxon>
        <taxon>Gunneridae</taxon>
        <taxon>Pentapetalae</taxon>
        <taxon>asterids</taxon>
        <taxon>lamiids</taxon>
        <taxon>Solanales</taxon>
        <taxon>Convolvulaceae</taxon>
        <taxon>Cuscuteae</taxon>
        <taxon>Cuscuta</taxon>
        <taxon>Cuscuta subgen. Cuscuta</taxon>
    </lineage>
</organism>
<sequence length="109" mass="11758">MQGQQQETAAQSAAVSPATSPKLGLLLWPPPRTVEASGSTASNVCCFSRNDGDRTICLVIITFSSLPPDFLKQTANFESLQFHGSRRNEYDDVSPSSLRRGGGFHGNPF</sequence>
<protein>
    <submittedName>
        <fullName evidence="2">Uncharacterized protein</fullName>
    </submittedName>
</protein>
<evidence type="ECO:0000256" key="1">
    <source>
        <dbReference type="SAM" id="MobiDB-lite"/>
    </source>
</evidence>
<comment type="caution">
    <text evidence="2">The sequence shown here is derived from an EMBL/GenBank/DDBJ whole genome shotgun (WGS) entry which is preliminary data.</text>
</comment>
<accession>A0AAV0DHA0</accession>
<feature type="compositionally biased region" description="Gly residues" evidence="1">
    <location>
        <begin position="100"/>
        <end position="109"/>
    </location>
</feature>
<feature type="region of interest" description="Disordered" evidence="1">
    <location>
        <begin position="1"/>
        <end position="26"/>
    </location>
</feature>
<feature type="region of interest" description="Disordered" evidence="1">
    <location>
        <begin position="86"/>
        <end position="109"/>
    </location>
</feature>
<proteinExistence type="predicted"/>
<feature type="compositionally biased region" description="Polar residues" evidence="1">
    <location>
        <begin position="1"/>
        <end position="19"/>
    </location>
</feature>
<dbReference type="EMBL" id="CAMAPF010000103">
    <property type="protein sequence ID" value="CAH9098914.1"/>
    <property type="molecule type" value="Genomic_DNA"/>
</dbReference>
<dbReference type="AlphaFoldDB" id="A0AAV0DHA0"/>
<reference evidence="2" key="1">
    <citation type="submission" date="2022-07" db="EMBL/GenBank/DDBJ databases">
        <authorList>
            <person name="Macas J."/>
            <person name="Novak P."/>
            <person name="Neumann P."/>
        </authorList>
    </citation>
    <scope>NUCLEOTIDE SEQUENCE</scope>
</reference>
<keyword evidence="3" id="KW-1185">Reference proteome</keyword>
<name>A0AAV0DHA0_9ASTE</name>
<dbReference type="Proteomes" id="UP001152523">
    <property type="component" value="Unassembled WGS sequence"/>
</dbReference>
<evidence type="ECO:0000313" key="3">
    <source>
        <dbReference type="Proteomes" id="UP001152523"/>
    </source>
</evidence>
<gene>
    <name evidence="2" type="ORF">CEPIT_LOCUS14624</name>
</gene>